<reference evidence="1 2" key="1">
    <citation type="journal article" date="2018" name="MBio">
        <title>Comparative Genomics Reveals the Core Gene Toolbox for the Fungus-Insect Symbiosis.</title>
        <authorList>
            <person name="Wang Y."/>
            <person name="Stata M."/>
            <person name="Wang W."/>
            <person name="Stajich J.E."/>
            <person name="White M.M."/>
            <person name="Moncalvo J.M."/>
        </authorList>
    </citation>
    <scope>NUCLEOTIDE SEQUENCE [LARGE SCALE GENOMIC DNA]</scope>
    <source>
        <strain evidence="1 2">SWE-8-4</strain>
    </source>
</reference>
<protein>
    <submittedName>
        <fullName evidence="1">Uncharacterized protein</fullName>
    </submittedName>
</protein>
<dbReference type="EMBL" id="MBFR01000089">
    <property type="protein sequence ID" value="PVU94466.1"/>
    <property type="molecule type" value="Genomic_DNA"/>
</dbReference>
<keyword evidence="2" id="KW-1185">Reference proteome</keyword>
<dbReference type="Proteomes" id="UP000245383">
    <property type="component" value="Unassembled WGS sequence"/>
</dbReference>
<organism evidence="1 2">
    <name type="scientific">Smittium simulii</name>
    <dbReference type="NCBI Taxonomy" id="133385"/>
    <lineage>
        <taxon>Eukaryota</taxon>
        <taxon>Fungi</taxon>
        <taxon>Fungi incertae sedis</taxon>
        <taxon>Zoopagomycota</taxon>
        <taxon>Kickxellomycotina</taxon>
        <taxon>Harpellomycetes</taxon>
        <taxon>Harpellales</taxon>
        <taxon>Legeriomycetaceae</taxon>
        <taxon>Smittium</taxon>
    </lineage>
</organism>
<gene>
    <name evidence="1" type="ORF">BB561_002527</name>
</gene>
<comment type="caution">
    <text evidence="1">The sequence shown here is derived from an EMBL/GenBank/DDBJ whole genome shotgun (WGS) entry which is preliminary data.</text>
</comment>
<sequence length="62" mass="7352">MDMAKTIEYKIFECAKLNAQRKSISKIWQVKPIQVNSAKSLQQFQKKEFNISYQQDLKQQSL</sequence>
<accession>A0A2T9YQ81</accession>
<evidence type="ECO:0000313" key="2">
    <source>
        <dbReference type="Proteomes" id="UP000245383"/>
    </source>
</evidence>
<name>A0A2T9YQ81_9FUNG</name>
<evidence type="ECO:0000313" key="1">
    <source>
        <dbReference type="EMBL" id="PVU94466.1"/>
    </source>
</evidence>
<dbReference type="AlphaFoldDB" id="A0A2T9YQ81"/>
<proteinExistence type="predicted"/>